<comment type="caution">
    <text evidence="2">The sequence shown here is derived from an EMBL/GenBank/DDBJ whole genome shotgun (WGS) entry which is preliminary data.</text>
</comment>
<feature type="compositionally biased region" description="Low complexity" evidence="1">
    <location>
        <begin position="20"/>
        <end position="35"/>
    </location>
</feature>
<dbReference type="RefSeq" id="WP_170284711.1">
    <property type="nucleotide sequence ID" value="NZ_VIVK01000001.1"/>
</dbReference>
<protein>
    <submittedName>
        <fullName evidence="2">Uncharacterized protein</fullName>
    </submittedName>
</protein>
<proteinExistence type="predicted"/>
<feature type="region of interest" description="Disordered" evidence="1">
    <location>
        <begin position="10"/>
        <end position="72"/>
    </location>
</feature>
<accession>A0A561BV10</accession>
<evidence type="ECO:0000256" key="1">
    <source>
        <dbReference type="SAM" id="MobiDB-lite"/>
    </source>
</evidence>
<dbReference type="AlphaFoldDB" id="A0A561BV10"/>
<feature type="compositionally biased region" description="Pro residues" evidence="1">
    <location>
        <begin position="36"/>
        <end position="47"/>
    </location>
</feature>
<evidence type="ECO:0000313" key="3">
    <source>
        <dbReference type="Proteomes" id="UP000318380"/>
    </source>
</evidence>
<keyword evidence="3" id="KW-1185">Reference proteome</keyword>
<gene>
    <name evidence="2" type="ORF">FB561_3866</name>
</gene>
<reference evidence="2 3" key="1">
    <citation type="submission" date="2019-06" db="EMBL/GenBank/DDBJ databases">
        <title>Sequencing the genomes of 1000 actinobacteria strains.</title>
        <authorList>
            <person name="Klenk H.-P."/>
        </authorList>
    </citation>
    <scope>NUCLEOTIDE SEQUENCE [LARGE SCALE GENOMIC DNA]</scope>
    <source>
        <strain evidence="2 3">DSM 24683</strain>
    </source>
</reference>
<organism evidence="2 3">
    <name type="scientific">Kribbella amoyensis</name>
    <dbReference type="NCBI Taxonomy" id="996641"/>
    <lineage>
        <taxon>Bacteria</taxon>
        <taxon>Bacillati</taxon>
        <taxon>Actinomycetota</taxon>
        <taxon>Actinomycetes</taxon>
        <taxon>Propionibacteriales</taxon>
        <taxon>Kribbellaceae</taxon>
        <taxon>Kribbella</taxon>
    </lineage>
</organism>
<dbReference type="EMBL" id="VIVK01000001">
    <property type="protein sequence ID" value="TWD82726.1"/>
    <property type="molecule type" value="Genomic_DNA"/>
</dbReference>
<evidence type="ECO:0000313" key="2">
    <source>
        <dbReference type="EMBL" id="TWD82726.1"/>
    </source>
</evidence>
<sequence>MAAAFAYILTNGTSAPPADPGAAAGRDVTVTSTPPSADPAPTVPTVPTPKADRKPPAQRASPPAANTGAETPTFKAGQWIAVLDSYPTDAGMAADQVAKDLAADLIAAGVPAKAMLAGGQYPGLAGGDQQPMTNTWVVYLGPYASSEAANALCVSPKTQRVHANVACPAYEPATPLG</sequence>
<name>A0A561BV10_9ACTN</name>
<dbReference type="Proteomes" id="UP000318380">
    <property type="component" value="Unassembled WGS sequence"/>
</dbReference>